<keyword evidence="2" id="KW-1185">Reference proteome</keyword>
<accession>N1PEI2</accession>
<evidence type="ECO:0000313" key="2">
    <source>
        <dbReference type="Proteomes" id="UP000016933"/>
    </source>
</evidence>
<evidence type="ECO:0000313" key="1">
    <source>
        <dbReference type="EMBL" id="EME40524.1"/>
    </source>
</evidence>
<dbReference type="EMBL" id="KB446543">
    <property type="protein sequence ID" value="EME40524.1"/>
    <property type="molecule type" value="Genomic_DNA"/>
</dbReference>
<reference evidence="2" key="1">
    <citation type="journal article" date="2012" name="PLoS Genet.">
        <title>The genomes of the fungal plant pathogens Cladosporium fulvum and Dothistroma septosporum reveal adaptation to different hosts and lifestyles but also signatures of common ancestry.</title>
        <authorList>
            <person name="de Wit P.J.G.M."/>
            <person name="van der Burgt A."/>
            <person name="Oekmen B."/>
            <person name="Stergiopoulos I."/>
            <person name="Abd-Elsalam K.A."/>
            <person name="Aerts A.L."/>
            <person name="Bahkali A.H."/>
            <person name="Beenen H.G."/>
            <person name="Chettri P."/>
            <person name="Cox M.P."/>
            <person name="Datema E."/>
            <person name="de Vries R.P."/>
            <person name="Dhillon B."/>
            <person name="Ganley A.R."/>
            <person name="Griffiths S.A."/>
            <person name="Guo Y."/>
            <person name="Hamelin R.C."/>
            <person name="Henrissat B."/>
            <person name="Kabir M.S."/>
            <person name="Jashni M.K."/>
            <person name="Kema G."/>
            <person name="Klaubauf S."/>
            <person name="Lapidus A."/>
            <person name="Levasseur A."/>
            <person name="Lindquist E."/>
            <person name="Mehrabi R."/>
            <person name="Ohm R.A."/>
            <person name="Owen T.J."/>
            <person name="Salamov A."/>
            <person name="Schwelm A."/>
            <person name="Schijlen E."/>
            <person name="Sun H."/>
            <person name="van den Burg H.A."/>
            <person name="van Ham R.C.H.J."/>
            <person name="Zhang S."/>
            <person name="Goodwin S.B."/>
            <person name="Grigoriev I.V."/>
            <person name="Collemare J."/>
            <person name="Bradshaw R.E."/>
        </authorList>
    </citation>
    <scope>NUCLEOTIDE SEQUENCE [LARGE SCALE GENOMIC DNA]</scope>
    <source>
        <strain evidence="2">NZE10 / CBS 128990</strain>
    </source>
</reference>
<dbReference type="HOGENOM" id="CLU_2399661_0_0_1"/>
<reference evidence="1 2" key="2">
    <citation type="journal article" date="2012" name="PLoS Pathog.">
        <title>Diverse lifestyles and strategies of plant pathogenesis encoded in the genomes of eighteen Dothideomycetes fungi.</title>
        <authorList>
            <person name="Ohm R.A."/>
            <person name="Feau N."/>
            <person name="Henrissat B."/>
            <person name="Schoch C.L."/>
            <person name="Horwitz B.A."/>
            <person name="Barry K.W."/>
            <person name="Condon B.J."/>
            <person name="Copeland A.C."/>
            <person name="Dhillon B."/>
            <person name="Glaser F."/>
            <person name="Hesse C.N."/>
            <person name="Kosti I."/>
            <person name="LaButti K."/>
            <person name="Lindquist E.A."/>
            <person name="Lucas S."/>
            <person name="Salamov A.A."/>
            <person name="Bradshaw R.E."/>
            <person name="Ciuffetti L."/>
            <person name="Hamelin R.C."/>
            <person name="Kema G.H.J."/>
            <person name="Lawrence C."/>
            <person name="Scott J.A."/>
            <person name="Spatafora J.W."/>
            <person name="Turgeon B.G."/>
            <person name="de Wit P.J.G.M."/>
            <person name="Zhong S."/>
            <person name="Goodwin S.B."/>
            <person name="Grigoriev I.V."/>
        </authorList>
    </citation>
    <scope>NUCLEOTIDE SEQUENCE [LARGE SCALE GENOMIC DNA]</scope>
    <source>
        <strain evidence="2">NZE10 / CBS 128990</strain>
    </source>
</reference>
<protein>
    <submittedName>
        <fullName evidence="1">Uncharacterized protein</fullName>
    </submittedName>
</protein>
<organism evidence="1 2">
    <name type="scientific">Dothistroma septosporum (strain NZE10 / CBS 128990)</name>
    <name type="common">Red band needle blight fungus</name>
    <name type="synonym">Mycosphaerella pini</name>
    <dbReference type="NCBI Taxonomy" id="675120"/>
    <lineage>
        <taxon>Eukaryota</taxon>
        <taxon>Fungi</taxon>
        <taxon>Dikarya</taxon>
        <taxon>Ascomycota</taxon>
        <taxon>Pezizomycotina</taxon>
        <taxon>Dothideomycetes</taxon>
        <taxon>Dothideomycetidae</taxon>
        <taxon>Mycosphaerellales</taxon>
        <taxon>Mycosphaerellaceae</taxon>
        <taxon>Dothistroma</taxon>
    </lineage>
</organism>
<proteinExistence type="predicted"/>
<name>N1PEI2_DOTSN</name>
<dbReference type="Proteomes" id="UP000016933">
    <property type="component" value="Unassembled WGS sequence"/>
</dbReference>
<sequence length="93" mass="10647">MWTEDGEDQWLRSRPLHEVQDQLWLAVSSFPSEDFARGQHSSSYRLQVLLEQLEGLVPPPTHIKRFPEHQTEPTQLVKILLQLNTGDLDTGAG</sequence>
<dbReference type="AlphaFoldDB" id="N1PEI2"/>
<gene>
    <name evidence="1" type="ORF">DOTSEDRAFT_27166</name>
</gene>